<evidence type="ECO:0000313" key="5">
    <source>
        <dbReference type="Proteomes" id="UP000024284"/>
    </source>
</evidence>
<dbReference type="Proteomes" id="UP000024284">
    <property type="component" value="Unassembled WGS sequence"/>
</dbReference>
<comment type="caution">
    <text evidence="4">The sequence shown here is derived from an EMBL/GenBank/DDBJ whole genome shotgun (WGS) entry which is preliminary data.</text>
</comment>
<evidence type="ECO:0000256" key="1">
    <source>
        <dbReference type="SAM" id="Coils"/>
    </source>
</evidence>
<dbReference type="Pfam" id="PF13408">
    <property type="entry name" value="Zn_ribbon_recom"/>
    <property type="match status" value="1"/>
</dbReference>
<dbReference type="SUPFAM" id="SSF53041">
    <property type="entry name" value="Resolvase-like"/>
    <property type="match status" value="1"/>
</dbReference>
<reference evidence="4" key="1">
    <citation type="submission" date="2014-08" db="EMBL/GenBank/DDBJ databases">
        <title>Draft genome sequences of Sphingobium herbicidovorans.</title>
        <authorList>
            <person name="Gan H.M."/>
            <person name="Gan H.Y."/>
            <person name="Savka M.A."/>
        </authorList>
    </citation>
    <scope>NUCLEOTIDE SEQUENCE [LARGE SCALE GENOMIC DNA]</scope>
    <source>
        <strain evidence="4">NBRC 16415</strain>
    </source>
</reference>
<organism evidence="4 5">
    <name type="scientific">Sphingobium herbicidovorans (strain ATCC 700291 / DSM 11019 / CCUG 56400 / KCTC 2939 / LMG 18315 / NBRC 16415 / MH)</name>
    <name type="common">Sphingomonas herbicidovorans</name>
    <dbReference type="NCBI Taxonomy" id="1219045"/>
    <lineage>
        <taxon>Bacteria</taxon>
        <taxon>Pseudomonadati</taxon>
        <taxon>Pseudomonadota</taxon>
        <taxon>Alphaproteobacteria</taxon>
        <taxon>Sphingomonadales</taxon>
        <taxon>Sphingomonadaceae</taxon>
        <taxon>Sphingobium</taxon>
    </lineage>
</organism>
<dbReference type="SMART" id="SM00857">
    <property type="entry name" value="Resolvase"/>
    <property type="match status" value="1"/>
</dbReference>
<dbReference type="InterPro" id="IPR006119">
    <property type="entry name" value="Resolv_N"/>
</dbReference>
<dbReference type="Pfam" id="PF00239">
    <property type="entry name" value="Resolvase"/>
    <property type="match status" value="1"/>
</dbReference>
<dbReference type="RefSeq" id="WP_231567970.1">
    <property type="nucleotide sequence ID" value="NZ_BCZD01000024.1"/>
</dbReference>
<dbReference type="PROSITE" id="PS51736">
    <property type="entry name" value="RECOMBINASES_3"/>
    <property type="match status" value="1"/>
</dbReference>
<gene>
    <name evidence="4" type="ORF">BV98_001476</name>
</gene>
<dbReference type="Gene3D" id="3.90.1750.20">
    <property type="entry name" value="Putative Large Serine Recombinase, Chain B, Domain 2"/>
    <property type="match status" value="1"/>
</dbReference>
<sequence>MEIAMRTVIYARFSNENQNPRSTADQIALCRQRAEQEGWTIVGTFEDAAISGAAGIGEDQRPGLNSMMRMVEAGGVDQVLAESTDRISRHVADAHNLRERIEFAGARLFTLFDGTVTPMIGLVKGFMDAQFRTDLAKRVRRGQIGTVKQGRASGGIPYGYVQANKLDDKGGVIRGLREIDPEKAEIVRRIFTEYASGKSPFAIVRDLNGEGVPGPRGKLWHSTALHGEKNHKRGILRNEIYIGILTYGRSRQVVNPQTRRRLMRYNSEEEVMRVPVPDMRIIDDELWHKVQEHLEANSTLQPSRARRPKHILSKLSFCGVCGADFVRTTSNHWGCSVKRYGGACTNNRLIRTDDFERRVLADLKAGMLAPDLVSAYVREYHRDFARAAADLGRDRAKIERKLEEAQRRKGRMLKAFADGGSEFDEIREMLANARKDVDQLTRELANMDAVPTVLTLHPHMEEVYRRQVEELDQALAAPEARLEAVPRLRAMIARVVVHPNLEKKRGVIVEVVRQMDEILAMATGAERLRR</sequence>
<dbReference type="InterPro" id="IPR050639">
    <property type="entry name" value="SSR_resolvase"/>
</dbReference>
<dbReference type="InterPro" id="IPR025827">
    <property type="entry name" value="Zn_ribbon_recom_dom"/>
</dbReference>
<keyword evidence="1" id="KW-0175">Coiled coil</keyword>
<feature type="domain" description="Resolvase/invertase-type recombinase catalytic" evidence="2">
    <location>
        <begin position="6"/>
        <end position="154"/>
    </location>
</feature>
<dbReference type="InterPro" id="IPR036162">
    <property type="entry name" value="Resolvase-like_N_sf"/>
</dbReference>
<dbReference type="GO" id="GO:0000150">
    <property type="term" value="F:DNA strand exchange activity"/>
    <property type="evidence" value="ECO:0007669"/>
    <property type="project" value="InterPro"/>
</dbReference>
<dbReference type="InterPro" id="IPR011109">
    <property type="entry name" value="DNA_bind_recombinase_dom"/>
</dbReference>
<dbReference type="PATRIC" id="fig|1219045.3.peg.1506"/>
<evidence type="ECO:0000259" key="2">
    <source>
        <dbReference type="PROSITE" id="PS51736"/>
    </source>
</evidence>
<dbReference type="EMBL" id="JFZA02000011">
    <property type="protein sequence ID" value="KFG90764.1"/>
    <property type="molecule type" value="Genomic_DNA"/>
</dbReference>
<name>A0A086PBJ6_SPHHM</name>
<keyword evidence="5" id="KW-1185">Reference proteome</keyword>
<feature type="coiled-coil region" evidence="1">
    <location>
        <begin position="388"/>
        <end position="450"/>
    </location>
</feature>
<proteinExistence type="predicted"/>
<accession>A0A086PBJ6</accession>
<dbReference type="PANTHER" id="PTHR30461:SF23">
    <property type="entry name" value="DNA RECOMBINASE-RELATED"/>
    <property type="match status" value="1"/>
</dbReference>
<feature type="domain" description="Recombinase" evidence="3">
    <location>
        <begin position="157"/>
        <end position="300"/>
    </location>
</feature>
<evidence type="ECO:0000259" key="3">
    <source>
        <dbReference type="PROSITE" id="PS51737"/>
    </source>
</evidence>
<protein>
    <submittedName>
        <fullName evidence="4">Site-specific recombinase, DNA invertase Pin</fullName>
    </submittedName>
</protein>
<dbReference type="Gene3D" id="3.40.50.1390">
    <property type="entry name" value="Resolvase, N-terminal catalytic domain"/>
    <property type="match status" value="1"/>
</dbReference>
<dbReference type="AlphaFoldDB" id="A0A086PBJ6"/>
<evidence type="ECO:0000313" key="4">
    <source>
        <dbReference type="EMBL" id="KFG90764.1"/>
    </source>
</evidence>
<dbReference type="PANTHER" id="PTHR30461">
    <property type="entry name" value="DNA-INVERTASE FROM LAMBDOID PROPHAGE"/>
    <property type="match status" value="1"/>
</dbReference>
<dbReference type="InterPro" id="IPR038109">
    <property type="entry name" value="DNA_bind_recomb_sf"/>
</dbReference>
<dbReference type="GO" id="GO:0003677">
    <property type="term" value="F:DNA binding"/>
    <property type="evidence" value="ECO:0007669"/>
    <property type="project" value="InterPro"/>
</dbReference>
<dbReference type="CDD" id="cd00338">
    <property type="entry name" value="Ser_Recombinase"/>
    <property type="match status" value="1"/>
</dbReference>
<dbReference type="STRING" id="76947.GCA_002080435_02594"/>
<dbReference type="PROSITE" id="PS51737">
    <property type="entry name" value="RECOMBINASE_DNA_BIND"/>
    <property type="match status" value="1"/>
</dbReference>
<dbReference type="Pfam" id="PF07508">
    <property type="entry name" value="Recombinase"/>
    <property type="match status" value="1"/>
</dbReference>
<dbReference type="eggNOG" id="COG1961">
    <property type="taxonomic scope" value="Bacteria"/>
</dbReference>